<reference evidence="10 11" key="1">
    <citation type="submission" date="2024-08" db="EMBL/GenBank/DDBJ databases">
        <authorList>
            <person name="Will J Nash"/>
            <person name="Angela Man"/>
            <person name="Seanna McTaggart"/>
            <person name="Kendall Baker"/>
            <person name="Tom Barker"/>
            <person name="Leah Catchpole"/>
            <person name="Alex Durrant"/>
            <person name="Karim Gharbi"/>
            <person name="Naomi Irish"/>
            <person name="Gemy Kaithakottil"/>
            <person name="Debby Ku"/>
            <person name="Aaliyah Providence"/>
            <person name="Felix Shaw"/>
            <person name="David Swarbreck"/>
            <person name="Chris Watkins"/>
            <person name="Ann M. McCartney"/>
            <person name="Giulio Formenti"/>
            <person name="Alice Mouton"/>
            <person name="Noel Vella"/>
            <person name="Bjorn M von Reumont"/>
            <person name="Adriana Vella"/>
            <person name="Wilfried Haerty"/>
        </authorList>
    </citation>
    <scope>NUCLEOTIDE SEQUENCE [LARGE SCALE GENOMIC DNA]</scope>
</reference>
<evidence type="ECO:0000256" key="8">
    <source>
        <dbReference type="ARBA" id="ARBA00023224"/>
    </source>
</evidence>
<keyword evidence="3 9" id="KW-0812">Transmembrane</keyword>
<dbReference type="PANTHER" id="PTHR21137">
    <property type="entry name" value="ODORANT RECEPTOR"/>
    <property type="match status" value="1"/>
</dbReference>
<feature type="transmembrane region" description="Helical" evidence="9">
    <location>
        <begin position="275"/>
        <end position="293"/>
    </location>
</feature>
<dbReference type="InterPro" id="IPR004117">
    <property type="entry name" value="7tm6_olfct_rcpt"/>
</dbReference>
<evidence type="ECO:0000256" key="5">
    <source>
        <dbReference type="ARBA" id="ARBA00022989"/>
    </source>
</evidence>
<dbReference type="PANTHER" id="PTHR21137:SF43">
    <property type="entry name" value="ODORANT RECEPTOR 47A-RELATED"/>
    <property type="match status" value="1"/>
</dbReference>
<feature type="transmembrane region" description="Helical" evidence="9">
    <location>
        <begin position="9"/>
        <end position="27"/>
    </location>
</feature>
<feature type="transmembrane region" description="Helical" evidence="9">
    <location>
        <begin position="98"/>
        <end position="118"/>
    </location>
</feature>
<feature type="transmembrane region" description="Helical" evidence="9">
    <location>
        <begin position="33"/>
        <end position="52"/>
    </location>
</feature>
<evidence type="ECO:0000256" key="1">
    <source>
        <dbReference type="ARBA" id="ARBA00004141"/>
    </source>
</evidence>
<evidence type="ECO:0000313" key="11">
    <source>
        <dbReference type="Proteomes" id="UP001642520"/>
    </source>
</evidence>
<dbReference type="EMBL" id="CAXAJV020001288">
    <property type="protein sequence ID" value="CAL7937533.1"/>
    <property type="molecule type" value="Genomic_DNA"/>
</dbReference>
<keyword evidence="6 9" id="KW-0472">Membrane</keyword>
<protein>
    <recommendedName>
        <fullName evidence="9">Odorant receptor</fullName>
    </recommendedName>
</protein>
<keyword evidence="8 9" id="KW-0807">Transducer</keyword>
<comment type="similarity">
    <text evidence="9">Belongs to the insect chemoreceptor superfamily. Heteromeric odorant receptor channel (TC 1.A.69) family.</text>
</comment>
<feature type="transmembrane region" description="Helical" evidence="9">
    <location>
        <begin position="149"/>
        <end position="171"/>
    </location>
</feature>
<gene>
    <name evidence="10" type="ORF">XYLVIOL_LOCUS2769</name>
</gene>
<comment type="caution">
    <text evidence="10">The sequence shown here is derived from an EMBL/GenBank/DDBJ whole genome shotgun (WGS) entry which is preliminary data.</text>
</comment>
<sequence length="380" mass="44000">MTSKKKKDLSLIVTSFYMKIIGFWMASNNAERFLRKFAMFYTVIALLIAIVFELRDIYFTWGDFGELLSLVRYAKTNFWHSNYDPHEQLIMDSCKHTCTYLVCIFTFFAQGTVISYIIRPIVANIGRNESERMLPFNMWLNLPLSITPYFEVAFVIQVLSLYHVGVCYLCFDNFLCIINLHTAGQFRMLQYRFANMCDVNNHEKYYENSEKSSNANKYALFTNFIRQHQALIAYCKKLEKVFSLMVLGQVLLFSLLMCLDGYLVLMDDAPLTKRLIFAFHIAGCMCQLLMFTYSCDCLIRESMNVANAGYESSWSLLSMDKYGKMLRKDLLLVIMRSNLPCCLTASGFFVVSLETYTGILSTAVSYFTLLRHQIEVPSST</sequence>
<keyword evidence="5 9" id="KW-1133">Transmembrane helix</keyword>
<evidence type="ECO:0000256" key="7">
    <source>
        <dbReference type="ARBA" id="ARBA00023170"/>
    </source>
</evidence>
<evidence type="ECO:0000256" key="2">
    <source>
        <dbReference type="ARBA" id="ARBA00022606"/>
    </source>
</evidence>
<evidence type="ECO:0000256" key="9">
    <source>
        <dbReference type="RuleBase" id="RU351113"/>
    </source>
</evidence>
<evidence type="ECO:0000256" key="4">
    <source>
        <dbReference type="ARBA" id="ARBA00022725"/>
    </source>
</evidence>
<dbReference type="Pfam" id="PF02949">
    <property type="entry name" value="7tm_6"/>
    <property type="match status" value="1"/>
</dbReference>
<keyword evidence="11" id="KW-1185">Reference proteome</keyword>
<keyword evidence="7 9" id="KW-0675">Receptor</keyword>
<evidence type="ECO:0000256" key="6">
    <source>
        <dbReference type="ARBA" id="ARBA00023136"/>
    </source>
</evidence>
<organism evidence="10 11">
    <name type="scientific">Xylocopa violacea</name>
    <name type="common">Violet carpenter bee</name>
    <name type="synonym">Apis violacea</name>
    <dbReference type="NCBI Taxonomy" id="135666"/>
    <lineage>
        <taxon>Eukaryota</taxon>
        <taxon>Metazoa</taxon>
        <taxon>Ecdysozoa</taxon>
        <taxon>Arthropoda</taxon>
        <taxon>Hexapoda</taxon>
        <taxon>Insecta</taxon>
        <taxon>Pterygota</taxon>
        <taxon>Neoptera</taxon>
        <taxon>Endopterygota</taxon>
        <taxon>Hymenoptera</taxon>
        <taxon>Apocrita</taxon>
        <taxon>Aculeata</taxon>
        <taxon>Apoidea</taxon>
        <taxon>Anthophila</taxon>
        <taxon>Apidae</taxon>
        <taxon>Xylocopa</taxon>
        <taxon>Xylocopa</taxon>
    </lineage>
</organism>
<name>A0ABP1NCQ5_XYLVO</name>
<proteinExistence type="inferred from homology"/>
<accession>A0ABP1NCQ5</accession>
<comment type="subcellular location">
    <subcellularLocation>
        <location evidence="9">Cell membrane</location>
        <topology evidence="9">Multi-pass membrane protein</topology>
    </subcellularLocation>
    <subcellularLocation>
        <location evidence="1">Membrane</location>
        <topology evidence="1">Multi-pass membrane protein</topology>
    </subcellularLocation>
</comment>
<feature type="transmembrane region" description="Helical" evidence="9">
    <location>
        <begin position="330"/>
        <end position="351"/>
    </location>
</feature>
<evidence type="ECO:0000313" key="10">
    <source>
        <dbReference type="EMBL" id="CAL7937533.1"/>
    </source>
</evidence>
<evidence type="ECO:0000256" key="3">
    <source>
        <dbReference type="ARBA" id="ARBA00022692"/>
    </source>
</evidence>
<feature type="transmembrane region" description="Helical" evidence="9">
    <location>
        <begin position="241"/>
        <end position="263"/>
    </location>
</feature>
<dbReference type="Proteomes" id="UP001642520">
    <property type="component" value="Unassembled WGS sequence"/>
</dbReference>
<keyword evidence="4 9" id="KW-0552">Olfaction</keyword>
<keyword evidence="2 9" id="KW-0716">Sensory transduction</keyword>